<sequence>MQRLKTAGLTLCHDIEGEGNPTDLLLISGIGTQMLWWKDSFVKTLAGRGFRVIRLDNRDTGLSDGFEQSGIPDIQSMMADRAAGRGLTPPYRLEDMADDCADLLSALGVKAAHVAGGSMGGMIAQLLAIRHPNRVLSLTSIMSGTGNPALPGATPQAQAVLLRPRLSPETDREGWLDASVSGALILGSPGYPEDPADLRRASEASLDRAYRPSGFLRHYAAVMAAPDRRPLLNDLRLPVTVIHGAEDPLVRPEGGRDTAAAIPGAQYHEIPGMGHNIPPALEAQIADLIAQTAARA</sequence>
<dbReference type="PANTHER" id="PTHR43433:SF5">
    <property type="entry name" value="AB HYDROLASE-1 DOMAIN-CONTAINING PROTEIN"/>
    <property type="match status" value="1"/>
</dbReference>
<organism evidence="2 3">
    <name type="scientific">Falsigemmobacter faecalis</name>
    <dbReference type="NCBI Taxonomy" id="2488730"/>
    <lineage>
        <taxon>Bacteria</taxon>
        <taxon>Pseudomonadati</taxon>
        <taxon>Pseudomonadota</taxon>
        <taxon>Alphaproteobacteria</taxon>
        <taxon>Rhodobacterales</taxon>
        <taxon>Paracoccaceae</taxon>
        <taxon>Falsigemmobacter</taxon>
    </lineage>
</organism>
<feature type="domain" description="AB hydrolase-1" evidence="1">
    <location>
        <begin position="24"/>
        <end position="277"/>
    </location>
</feature>
<dbReference type="RefSeq" id="WP_124965825.1">
    <property type="nucleotide sequence ID" value="NZ_RRAZ01000024.1"/>
</dbReference>
<dbReference type="Pfam" id="PF00561">
    <property type="entry name" value="Abhydrolase_1"/>
    <property type="match status" value="1"/>
</dbReference>
<dbReference type="EMBL" id="RRAZ01000024">
    <property type="protein sequence ID" value="RRH72380.1"/>
    <property type="molecule type" value="Genomic_DNA"/>
</dbReference>
<dbReference type="GO" id="GO:0004806">
    <property type="term" value="F:triacylglycerol lipase activity"/>
    <property type="evidence" value="ECO:0007669"/>
    <property type="project" value="TreeGrafter"/>
</dbReference>
<dbReference type="SUPFAM" id="SSF53474">
    <property type="entry name" value="alpha/beta-Hydrolases"/>
    <property type="match status" value="1"/>
</dbReference>
<dbReference type="Proteomes" id="UP000282125">
    <property type="component" value="Unassembled WGS sequence"/>
</dbReference>
<dbReference type="InterPro" id="IPR029058">
    <property type="entry name" value="AB_hydrolase_fold"/>
</dbReference>
<dbReference type="AlphaFoldDB" id="A0A3P3DDN1"/>
<name>A0A3P3DDN1_9RHOB</name>
<dbReference type="InterPro" id="IPR050471">
    <property type="entry name" value="AB_hydrolase"/>
</dbReference>
<keyword evidence="2" id="KW-0378">Hydrolase</keyword>
<proteinExistence type="predicted"/>
<dbReference type="OrthoDB" id="9798888at2"/>
<reference evidence="2 3" key="1">
    <citation type="submission" date="2018-11" db="EMBL/GenBank/DDBJ databases">
        <title>Gemmobacter sp. nov., YIM 102744-1 draft genome.</title>
        <authorList>
            <person name="Li G."/>
            <person name="Jiang Y."/>
        </authorList>
    </citation>
    <scope>NUCLEOTIDE SEQUENCE [LARGE SCALE GENOMIC DNA]</scope>
    <source>
        <strain evidence="2 3">YIM 102744-1</strain>
    </source>
</reference>
<dbReference type="PANTHER" id="PTHR43433">
    <property type="entry name" value="HYDROLASE, ALPHA/BETA FOLD FAMILY PROTEIN"/>
    <property type="match status" value="1"/>
</dbReference>
<evidence type="ECO:0000259" key="1">
    <source>
        <dbReference type="Pfam" id="PF00561"/>
    </source>
</evidence>
<dbReference type="InterPro" id="IPR000073">
    <property type="entry name" value="AB_hydrolase_1"/>
</dbReference>
<accession>A0A3P3DDN1</accession>
<dbReference type="GO" id="GO:0046503">
    <property type="term" value="P:glycerolipid catabolic process"/>
    <property type="evidence" value="ECO:0007669"/>
    <property type="project" value="TreeGrafter"/>
</dbReference>
<keyword evidence="3" id="KW-1185">Reference proteome</keyword>
<protein>
    <submittedName>
        <fullName evidence="2">Alpha/beta fold hydrolase</fullName>
    </submittedName>
</protein>
<comment type="caution">
    <text evidence="2">The sequence shown here is derived from an EMBL/GenBank/DDBJ whole genome shotgun (WGS) entry which is preliminary data.</text>
</comment>
<evidence type="ECO:0000313" key="3">
    <source>
        <dbReference type="Proteomes" id="UP000282125"/>
    </source>
</evidence>
<dbReference type="Gene3D" id="3.40.50.1820">
    <property type="entry name" value="alpha/beta hydrolase"/>
    <property type="match status" value="1"/>
</dbReference>
<gene>
    <name evidence="2" type="ORF">EG244_14810</name>
</gene>
<evidence type="ECO:0000313" key="2">
    <source>
        <dbReference type="EMBL" id="RRH72380.1"/>
    </source>
</evidence>